<dbReference type="InterPro" id="IPR051533">
    <property type="entry name" value="WaaL-like"/>
</dbReference>
<keyword evidence="3 5" id="KW-1133">Transmembrane helix</keyword>
<dbReference type="PANTHER" id="PTHR37422:SF13">
    <property type="entry name" value="LIPOPOLYSACCHARIDE BIOSYNTHESIS PROTEIN PA4999-RELATED"/>
    <property type="match status" value="1"/>
</dbReference>
<keyword evidence="8" id="KW-1185">Reference proteome</keyword>
<dbReference type="RefSeq" id="WP_070743305.1">
    <property type="nucleotide sequence ID" value="NZ_MDZA01000166.1"/>
</dbReference>
<proteinExistence type="predicted"/>
<accession>A0A1G1THE6</accession>
<dbReference type="Pfam" id="PF04932">
    <property type="entry name" value="Wzy_C"/>
    <property type="match status" value="1"/>
</dbReference>
<dbReference type="GO" id="GO:0016020">
    <property type="term" value="C:membrane"/>
    <property type="evidence" value="ECO:0007669"/>
    <property type="project" value="UniProtKB-SubCell"/>
</dbReference>
<sequence length="435" mass="49212">MKIRLNFLLILPIVAVLATNAAFWEFIYGPQVDQEPDGVKLYTYALFAASFGAMVLYGRYMEPMIRNWMWVVLAAIGGLMLESYADHSTWMVYPHVFSKLFMLLIMFGIYAFHRRFGLPSMGQVIGVLTFVLLANLLVFHRDSLSLSAFADNERGFGSSSAYLFVPIALYCLNRYLTHGGLLALGFFFFCLPLIIFLQHRSVWIATAVAIPLDLLLLRRTPGVRFSFPKLIMLVVLPGILGSLGATALVLNNPEVVNRLQASMDDMANADKQGTGSWRLKQLESYMPLVQERPLAGWRLEGFEVPMQFYDPSNDQPMWADRTGHHFHNFYLDRAFYFGIIGILMVLLVPIVRIVQRLFQRGPMRPDTALLIAYFGCLLVFSASYDWSTYHFGLLGLLLAALGEPEPRFLALPAEEEAKEEAAEEVEIVNKSYITV</sequence>
<keyword evidence="2 5" id="KW-0812">Transmembrane</keyword>
<dbReference type="InterPro" id="IPR007016">
    <property type="entry name" value="O-antigen_ligase-rel_domated"/>
</dbReference>
<comment type="caution">
    <text evidence="7">The sequence shown here is derived from an EMBL/GenBank/DDBJ whole genome shotgun (WGS) entry which is preliminary data.</text>
</comment>
<dbReference type="PANTHER" id="PTHR37422">
    <property type="entry name" value="TEICHURONIC ACID BIOSYNTHESIS PROTEIN TUAE"/>
    <property type="match status" value="1"/>
</dbReference>
<comment type="subcellular location">
    <subcellularLocation>
        <location evidence="1">Membrane</location>
        <topology evidence="1">Multi-pass membrane protein</topology>
    </subcellularLocation>
</comment>
<feature type="domain" description="O-antigen ligase-related" evidence="6">
    <location>
        <begin position="187"/>
        <end position="345"/>
    </location>
</feature>
<evidence type="ECO:0000256" key="5">
    <source>
        <dbReference type="SAM" id="Phobius"/>
    </source>
</evidence>
<feature type="transmembrane region" description="Helical" evidence="5">
    <location>
        <begin position="41"/>
        <end position="60"/>
    </location>
</feature>
<gene>
    <name evidence="7" type="ORF">BEN49_07050</name>
</gene>
<feature type="transmembrane region" description="Helical" evidence="5">
    <location>
        <begin position="91"/>
        <end position="112"/>
    </location>
</feature>
<evidence type="ECO:0000256" key="3">
    <source>
        <dbReference type="ARBA" id="ARBA00022989"/>
    </source>
</evidence>
<dbReference type="AlphaFoldDB" id="A0A1G1THE6"/>
<evidence type="ECO:0000259" key="6">
    <source>
        <dbReference type="Pfam" id="PF04932"/>
    </source>
</evidence>
<dbReference type="Proteomes" id="UP000177506">
    <property type="component" value="Unassembled WGS sequence"/>
</dbReference>
<feature type="transmembrane region" description="Helical" evidence="5">
    <location>
        <begin position="334"/>
        <end position="354"/>
    </location>
</feature>
<keyword evidence="4 5" id="KW-0472">Membrane</keyword>
<evidence type="ECO:0000256" key="2">
    <source>
        <dbReference type="ARBA" id="ARBA00022692"/>
    </source>
</evidence>
<feature type="transmembrane region" description="Helical" evidence="5">
    <location>
        <begin position="7"/>
        <end position="29"/>
    </location>
</feature>
<feature type="transmembrane region" description="Helical" evidence="5">
    <location>
        <begin position="179"/>
        <end position="196"/>
    </location>
</feature>
<feature type="transmembrane region" description="Helical" evidence="5">
    <location>
        <begin position="230"/>
        <end position="250"/>
    </location>
</feature>
<evidence type="ECO:0000256" key="4">
    <source>
        <dbReference type="ARBA" id="ARBA00023136"/>
    </source>
</evidence>
<evidence type="ECO:0000313" key="7">
    <source>
        <dbReference type="EMBL" id="OGX90309.1"/>
    </source>
</evidence>
<organism evidence="7 8">
    <name type="scientific">Hymenobacter coccineus</name>
    <dbReference type="NCBI Taxonomy" id="1908235"/>
    <lineage>
        <taxon>Bacteria</taxon>
        <taxon>Pseudomonadati</taxon>
        <taxon>Bacteroidota</taxon>
        <taxon>Cytophagia</taxon>
        <taxon>Cytophagales</taxon>
        <taxon>Hymenobacteraceae</taxon>
        <taxon>Hymenobacter</taxon>
    </lineage>
</organism>
<evidence type="ECO:0000313" key="8">
    <source>
        <dbReference type="Proteomes" id="UP000177506"/>
    </source>
</evidence>
<dbReference type="OrthoDB" id="742098at2"/>
<reference evidence="7 8" key="1">
    <citation type="submission" date="2016-08" db="EMBL/GenBank/DDBJ databases">
        <title>Hymenobacter coccineus sp. nov., Hymenobacter lapidarius sp. nov. and Hymenobacter glacialis sp. nov., isolated from Antarctic soil.</title>
        <authorList>
            <person name="Sedlacek I."/>
            <person name="Kralova S."/>
            <person name="Kyrova K."/>
            <person name="Maslanova I."/>
            <person name="Stankova E."/>
            <person name="Vrbovska V."/>
            <person name="Nemec M."/>
            <person name="Bartak M."/>
            <person name="Svec P."/>
            <person name="Busse H.-J."/>
            <person name="Pantucek R."/>
        </authorList>
    </citation>
    <scope>NUCLEOTIDE SEQUENCE [LARGE SCALE GENOMIC DNA]</scope>
    <source>
        <strain evidence="7 8">CCM 8649</strain>
    </source>
</reference>
<feature type="transmembrane region" description="Helical" evidence="5">
    <location>
        <begin position="366"/>
        <end position="384"/>
    </location>
</feature>
<feature type="transmembrane region" description="Helical" evidence="5">
    <location>
        <begin position="124"/>
        <end position="140"/>
    </location>
</feature>
<protein>
    <recommendedName>
        <fullName evidence="6">O-antigen ligase-related domain-containing protein</fullName>
    </recommendedName>
</protein>
<evidence type="ECO:0000256" key="1">
    <source>
        <dbReference type="ARBA" id="ARBA00004141"/>
    </source>
</evidence>
<dbReference type="EMBL" id="MDZA01000166">
    <property type="protein sequence ID" value="OGX90309.1"/>
    <property type="molecule type" value="Genomic_DNA"/>
</dbReference>
<feature type="transmembrane region" description="Helical" evidence="5">
    <location>
        <begin position="67"/>
        <end position="85"/>
    </location>
</feature>
<name>A0A1G1THE6_9BACT</name>